<keyword evidence="3" id="KW-1185">Reference proteome</keyword>
<gene>
    <name evidence="2" type="ORF">GOB87_12950</name>
</gene>
<comment type="caution">
    <text evidence="2">The sequence shown here is derived from an EMBL/GenBank/DDBJ whole genome shotgun (WGS) entry which is preliminary data.</text>
</comment>
<reference evidence="2" key="1">
    <citation type="submission" date="2019-11" db="EMBL/GenBank/DDBJ databases">
        <title>Description of new Acetobacter species.</title>
        <authorList>
            <person name="Cleenwerck I."/>
            <person name="Sombolestani A.S."/>
        </authorList>
    </citation>
    <scope>NUCLEOTIDE SEQUENCE</scope>
    <source>
        <strain evidence="2">LMG 1626</strain>
    </source>
</reference>
<feature type="signal peptide" evidence="1">
    <location>
        <begin position="1"/>
        <end position="16"/>
    </location>
</feature>
<dbReference type="AlphaFoldDB" id="A0A967BE97"/>
<evidence type="ECO:0000313" key="3">
    <source>
        <dbReference type="Proteomes" id="UP000597459"/>
    </source>
</evidence>
<evidence type="ECO:0000256" key="1">
    <source>
        <dbReference type="SAM" id="SignalP"/>
    </source>
</evidence>
<sequence>MRSLAVVALLPVLALAGCGDDPQAATEGNFKKALNQHYEKSCIPVGEQFVFTMGKADFPYTVEGDDTRPWDALTSAGLLSVKDETVQKPVLFGMGTQTVHQKTYSLTEMGKAARYRNSFQFCAGRYAVTSIDHFSEPGTVPGGGQKISEVVFHVTATDVPDWAHNSNIQKAFPELATALQKDSVQKAVMVQTNKGWMDADDFNAATTN</sequence>
<dbReference type="EMBL" id="WOTH01000035">
    <property type="protein sequence ID" value="NHO54842.1"/>
    <property type="molecule type" value="Genomic_DNA"/>
</dbReference>
<accession>A0A967BE97</accession>
<evidence type="ECO:0008006" key="4">
    <source>
        <dbReference type="Google" id="ProtNLM"/>
    </source>
</evidence>
<dbReference type="PROSITE" id="PS51257">
    <property type="entry name" value="PROKAR_LIPOPROTEIN"/>
    <property type="match status" value="1"/>
</dbReference>
<keyword evidence="1" id="KW-0732">Signal</keyword>
<organism evidence="2 3">
    <name type="scientific">Acetobacter estunensis</name>
    <dbReference type="NCBI Taxonomy" id="104097"/>
    <lineage>
        <taxon>Bacteria</taxon>
        <taxon>Pseudomonadati</taxon>
        <taxon>Pseudomonadota</taxon>
        <taxon>Alphaproteobacteria</taxon>
        <taxon>Acetobacterales</taxon>
        <taxon>Acetobacteraceae</taxon>
        <taxon>Acetobacter</taxon>
    </lineage>
</organism>
<evidence type="ECO:0000313" key="2">
    <source>
        <dbReference type="EMBL" id="NHO54842.1"/>
    </source>
</evidence>
<dbReference type="RefSeq" id="WP_166317656.1">
    <property type="nucleotide sequence ID" value="NZ_WOTH01000035.1"/>
</dbReference>
<feature type="chain" id="PRO_5038099168" description="Lipoprotein" evidence="1">
    <location>
        <begin position="17"/>
        <end position="208"/>
    </location>
</feature>
<name>A0A967BE97_9PROT</name>
<dbReference type="Proteomes" id="UP000597459">
    <property type="component" value="Unassembled WGS sequence"/>
</dbReference>
<protein>
    <recommendedName>
        <fullName evidence="4">Lipoprotein</fullName>
    </recommendedName>
</protein>
<proteinExistence type="predicted"/>